<organism evidence="1 2">
    <name type="scientific">Roseburia lenta</name>
    <dbReference type="NCBI Taxonomy" id="2763061"/>
    <lineage>
        <taxon>Bacteria</taxon>
        <taxon>Bacillati</taxon>
        <taxon>Bacillota</taxon>
        <taxon>Clostridia</taxon>
        <taxon>Lachnospirales</taxon>
        <taxon>Lachnospiraceae</taxon>
        <taxon>Roseburia</taxon>
    </lineage>
</organism>
<dbReference type="RefSeq" id="WP_118282654.1">
    <property type="nucleotide sequence ID" value="NZ_JACOPG010000004.1"/>
</dbReference>
<dbReference type="InterPro" id="IPR011013">
    <property type="entry name" value="Gal_mutarotase_sf_dom"/>
</dbReference>
<dbReference type="EMBL" id="JACOPG010000004">
    <property type="protein sequence ID" value="MBC5686971.1"/>
    <property type="molecule type" value="Genomic_DNA"/>
</dbReference>
<dbReference type="Proteomes" id="UP000643810">
    <property type="component" value="Unassembled WGS sequence"/>
</dbReference>
<comment type="caution">
    <text evidence="1">The sequence shown here is derived from an EMBL/GenBank/DDBJ whole genome shotgun (WGS) entry which is preliminary data.</text>
</comment>
<dbReference type="Gene3D" id="2.70.98.10">
    <property type="match status" value="1"/>
</dbReference>
<dbReference type="InterPro" id="IPR027839">
    <property type="entry name" value="DUF4432"/>
</dbReference>
<sequence length="320" mass="36467">MNPYIGHRSQVCGVEEHRLVGAKGDGMRLYEAYNGKGIELTVSPDRGGDITRLRFRGIQMNYMSPCGYVAPAYYDAIGDHWLQSFTAGFLTTCGLQGVGTPCCDEGEEIPLHGSIANQPCAQSYVTENEEEICLHLVTYDETIFGRKLALRREICLSKTENTFTISDEIENTGDQEIPFEILYHMNMGYPLLDEDSELVIPSVEVRPRNEHAKDDIEHWMQMEKPTAGYQERCYYHRFADARGMATIYQPKLKTRLSISFDANELDGFVEWKMMGVRDYVLGLECGNCYPDGRDVMRNTGMLKFIKPGEKKRYQVKVTLE</sequence>
<protein>
    <submittedName>
        <fullName evidence="1">Aldose 1-epimerase family protein</fullName>
    </submittedName>
</protein>
<dbReference type="InterPro" id="IPR014718">
    <property type="entry name" value="GH-type_carb-bd"/>
</dbReference>
<dbReference type="CDD" id="cd09023">
    <property type="entry name" value="Aldose_epim_Ec_c4013"/>
    <property type="match status" value="1"/>
</dbReference>
<evidence type="ECO:0000313" key="2">
    <source>
        <dbReference type="Proteomes" id="UP000643810"/>
    </source>
</evidence>
<proteinExistence type="predicted"/>
<reference evidence="1 2" key="1">
    <citation type="submission" date="2020-08" db="EMBL/GenBank/DDBJ databases">
        <title>Genome public.</title>
        <authorList>
            <person name="Liu C."/>
            <person name="Sun Q."/>
        </authorList>
    </citation>
    <scope>NUCLEOTIDE SEQUENCE [LARGE SCALE GENOMIC DNA]</scope>
    <source>
        <strain evidence="1 2">NSJ-9</strain>
    </source>
</reference>
<accession>A0ABR7GI69</accession>
<keyword evidence="2" id="KW-1185">Reference proteome</keyword>
<dbReference type="Pfam" id="PF14486">
    <property type="entry name" value="DUF4432"/>
    <property type="match status" value="1"/>
</dbReference>
<evidence type="ECO:0000313" key="1">
    <source>
        <dbReference type="EMBL" id="MBC5686971.1"/>
    </source>
</evidence>
<gene>
    <name evidence="1" type="ORF">H8R94_10205</name>
</gene>
<dbReference type="SUPFAM" id="SSF74650">
    <property type="entry name" value="Galactose mutarotase-like"/>
    <property type="match status" value="1"/>
</dbReference>
<name>A0ABR7GI69_9FIRM</name>